<proteinExistence type="predicted"/>
<dbReference type="InterPro" id="IPR036812">
    <property type="entry name" value="NAD(P)_OxRdtase_dom_sf"/>
</dbReference>
<dbReference type="PANTHER" id="PTHR43312">
    <property type="entry name" value="D-THREO-ALDOSE 1-DEHYDROGENASE"/>
    <property type="match status" value="1"/>
</dbReference>
<protein>
    <submittedName>
        <fullName evidence="2">Aldo/keto reductase</fullName>
    </submittedName>
</protein>
<dbReference type="Gene3D" id="3.20.20.100">
    <property type="entry name" value="NADP-dependent oxidoreductase domain"/>
    <property type="match status" value="1"/>
</dbReference>
<dbReference type="AlphaFoldDB" id="A0A7D9D4T7"/>
<feature type="domain" description="NADP-dependent oxidoreductase" evidence="1">
    <location>
        <begin position="49"/>
        <end position="293"/>
    </location>
</feature>
<evidence type="ECO:0000259" key="1">
    <source>
        <dbReference type="Pfam" id="PF00248"/>
    </source>
</evidence>
<dbReference type="InterPro" id="IPR053135">
    <property type="entry name" value="AKR2_Oxidoreductase"/>
</dbReference>
<gene>
    <name evidence="2" type="ORF">JTBM06_V1_200018</name>
</gene>
<evidence type="ECO:0000313" key="2">
    <source>
        <dbReference type="EMBL" id="VUX55986.1"/>
    </source>
</evidence>
<dbReference type="EMBL" id="LR633967">
    <property type="protein sequence ID" value="VUX55986.1"/>
    <property type="molecule type" value="Genomic_DNA"/>
</dbReference>
<sequence>MTANHTTRRDFLALMSALGLTGIGQSELFAQDQMPSRQIPGTNESLPIIGLGSSKPVSQIAERGTEHIAEVLRALVANGGSVVDTWPRNPANDEPFGRVINEADLRDSLFIASKIDKVGRDVGIQQFRETQRLYQRETLDLVQVFSLTDLETQWRNLKDWKALGEVRYMGATVANASLYEQLESFLRRERPDFVQINYSITERGAEERMLPLCQDLGVGVIINRPFMNGEYFRKLGDRPLPGWAADFDCESWAQFSLKYILPHSAITCVLTETSNPAHMAENAQAAFGRMPDETERNRMKAVIDQV</sequence>
<name>A0A7D9D4T7_9GAMM</name>
<dbReference type="PANTHER" id="PTHR43312:SF1">
    <property type="entry name" value="NADP-DEPENDENT OXIDOREDUCTASE DOMAIN-CONTAINING PROTEIN"/>
    <property type="match status" value="1"/>
</dbReference>
<accession>A0A7D9D4T7</accession>
<reference evidence="2" key="1">
    <citation type="submission" date="2019-07" db="EMBL/GenBank/DDBJ databases">
        <authorList>
            <person name="Weber M."/>
            <person name="Kostadinov I."/>
            <person name="Kostadinov D I."/>
        </authorList>
    </citation>
    <scope>NUCLEOTIDE SEQUENCE</scope>
    <source>
        <strain evidence="2">Gfbio:sag-sample-m06:053724c1-46a9-4a36-b237-ea2bf867836b</strain>
    </source>
</reference>
<dbReference type="Pfam" id="PF00248">
    <property type="entry name" value="Aldo_ket_red"/>
    <property type="match status" value="1"/>
</dbReference>
<dbReference type="SUPFAM" id="SSF51430">
    <property type="entry name" value="NAD(P)-linked oxidoreductase"/>
    <property type="match status" value="1"/>
</dbReference>
<dbReference type="InterPro" id="IPR023210">
    <property type="entry name" value="NADP_OxRdtase_dom"/>
</dbReference>
<organism evidence="2">
    <name type="scientific">uncultured Woeseiaceae bacterium</name>
    <dbReference type="NCBI Taxonomy" id="1983305"/>
    <lineage>
        <taxon>Bacteria</taxon>
        <taxon>Pseudomonadati</taxon>
        <taxon>Pseudomonadota</taxon>
        <taxon>Gammaproteobacteria</taxon>
        <taxon>Woeseiales</taxon>
        <taxon>Woeseiaceae</taxon>
        <taxon>environmental samples</taxon>
    </lineage>
</organism>